<reference evidence="2 3" key="1">
    <citation type="submission" date="2024-05" db="EMBL/GenBank/DDBJ databases">
        <title>Genome sequencing and assembly of Indian major carp, Cirrhinus mrigala (Hamilton, 1822).</title>
        <authorList>
            <person name="Mohindra V."/>
            <person name="Chowdhury L.M."/>
            <person name="Lal K."/>
            <person name="Jena J.K."/>
        </authorList>
    </citation>
    <scope>NUCLEOTIDE SEQUENCE [LARGE SCALE GENOMIC DNA]</scope>
    <source>
        <strain evidence="2">CM1030</strain>
        <tissue evidence="2">Blood</tissue>
    </source>
</reference>
<evidence type="ECO:0000256" key="1">
    <source>
        <dbReference type="SAM" id="MobiDB-lite"/>
    </source>
</evidence>
<dbReference type="InterPro" id="IPR051493">
    <property type="entry name" value="CHD"/>
</dbReference>
<dbReference type="AlphaFoldDB" id="A0ABD0QZJ0"/>
<keyword evidence="3" id="KW-1185">Reference proteome</keyword>
<feature type="non-terminal residue" evidence="2">
    <location>
        <position position="1"/>
    </location>
</feature>
<proteinExistence type="predicted"/>
<organism evidence="2 3">
    <name type="scientific">Cirrhinus mrigala</name>
    <name type="common">Mrigala</name>
    <dbReference type="NCBI Taxonomy" id="683832"/>
    <lineage>
        <taxon>Eukaryota</taxon>
        <taxon>Metazoa</taxon>
        <taxon>Chordata</taxon>
        <taxon>Craniata</taxon>
        <taxon>Vertebrata</taxon>
        <taxon>Euteleostomi</taxon>
        <taxon>Actinopterygii</taxon>
        <taxon>Neopterygii</taxon>
        <taxon>Teleostei</taxon>
        <taxon>Ostariophysi</taxon>
        <taxon>Cypriniformes</taxon>
        <taxon>Cyprinidae</taxon>
        <taxon>Labeoninae</taxon>
        <taxon>Labeonini</taxon>
        <taxon>Cirrhinus</taxon>
    </lineage>
</organism>
<evidence type="ECO:0000313" key="3">
    <source>
        <dbReference type="Proteomes" id="UP001529510"/>
    </source>
</evidence>
<feature type="region of interest" description="Disordered" evidence="1">
    <location>
        <begin position="1"/>
        <end position="22"/>
    </location>
</feature>
<comment type="caution">
    <text evidence="2">The sequence shown here is derived from an EMBL/GenBank/DDBJ whole genome shotgun (WGS) entry which is preliminary data.</text>
</comment>
<evidence type="ECO:0000313" key="2">
    <source>
        <dbReference type="EMBL" id="KAL0191663.1"/>
    </source>
</evidence>
<accession>A0ABD0QZJ0</accession>
<gene>
    <name evidence="2" type="ORF">M9458_014361</name>
</gene>
<protein>
    <submittedName>
        <fullName evidence="2">Uncharacterized protein</fullName>
    </submittedName>
</protein>
<dbReference type="EMBL" id="JAMKFB020000006">
    <property type="protein sequence ID" value="KAL0191663.1"/>
    <property type="molecule type" value="Genomic_DNA"/>
</dbReference>
<dbReference type="Proteomes" id="UP001529510">
    <property type="component" value="Unassembled WGS sequence"/>
</dbReference>
<dbReference type="PANTHER" id="PTHR46850">
    <property type="entry name" value="CHROMODOMAIN-HELICASE-DNA-BINDING PROTEIN 9"/>
    <property type="match status" value="1"/>
</dbReference>
<sequence>LSAPVPRGRKGKKMKNQLSPPELKNADWLAHCNPEVVLQDDSYKKHLKQHCNK</sequence>
<dbReference type="PANTHER" id="PTHR46850:SF1">
    <property type="entry name" value="CHROMODOMAIN-HELICASE-DNA-BINDING PROTEIN 9"/>
    <property type="match status" value="1"/>
</dbReference>
<name>A0ABD0QZJ0_CIRMR</name>